<reference evidence="1" key="1">
    <citation type="submission" date="2020-05" db="EMBL/GenBank/DDBJ databases">
        <authorList>
            <person name="Chiriac C."/>
            <person name="Salcher M."/>
            <person name="Ghai R."/>
            <person name="Kavagutti S V."/>
        </authorList>
    </citation>
    <scope>NUCLEOTIDE SEQUENCE</scope>
</reference>
<name>A0A6J5RSI4_9CAUD</name>
<dbReference type="EMBL" id="LR797252">
    <property type="protein sequence ID" value="CAB4196521.1"/>
    <property type="molecule type" value="Genomic_DNA"/>
</dbReference>
<evidence type="ECO:0000313" key="1">
    <source>
        <dbReference type="EMBL" id="CAB4196521.1"/>
    </source>
</evidence>
<gene>
    <name evidence="1" type="ORF">UFOVP1290_41</name>
</gene>
<sequence>MKQEIGKHVKILLINSTIVEGIVEEWNDESIILKSIGEKSYVIIKRPQSDIMLIKVMLETTAEKNNFEPEQNLSDYKSELNSEFDSTYNQPSGDPLRDKRLAELKILINEADKEIISNKLKSHHIGNTKKVKYEYPGFLTK</sequence>
<accession>A0A6J5RSI4</accession>
<organism evidence="1">
    <name type="scientific">uncultured Caudovirales phage</name>
    <dbReference type="NCBI Taxonomy" id="2100421"/>
    <lineage>
        <taxon>Viruses</taxon>
        <taxon>Duplodnaviria</taxon>
        <taxon>Heunggongvirae</taxon>
        <taxon>Uroviricota</taxon>
        <taxon>Caudoviricetes</taxon>
        <taxon>Peduoviridae</taxon>
        <taxon>Maltschvirus</taxon>
        <taxon>Maltschvirus maltsch</taxon>
    </lineage>
</organism>
<proteinExistence type="predicted"/>
<protein>
    <submittedName>
        <fullName evidence="1">Uncharacterized protein</fullName>
    </submittedName>
</protein>